<dbReference type="PANTHER" id="PTHR43318">
    <property type="entry name" value="UDP-N-ACETYLGLUCOSAMINE 4,6-DEHYDRATASE"/>
    <property type="match status" value="1"/>
</dbReference>
<evidence type="ECO:0000256" key="1">
    <source>
        <dbReference type="ARBA" id="ARBA00007430"/>
    </source>
</evidence>
<feature type="transmembrane region" description="Helical" evidence="2">
    <location>
        <begin position="18"/>
        <end position="38"/>
    </location>
</feature>
<dbReference type="InterPro" id="IPR051203">
    <property type="entry name" value="Polysaccharide_Synthase-Rel"/>
</dbReference>
<keyword evidence="2" id="KW-0812">Transmembrane</keyword>
<dbReference type="SUPFAM" id="SSF51735">
    <property type="entry name" value="NAD(P)-binding Rossmann-fold domains"/>
    <property type="match status" value="2"/>
</dbReference>
<organism evidence="4">
    <name type="scientific">Streptococcus suis</name>
    <dbReference type="NCBI Taxonomy" id="1307"/>
    <lineage>
        <taxon>Bacteria</taxon>
        <taxon>Bacillati</taxon>
        <taxon>Bacillota</taxon>
        <taxon>Bacilli</taxon>
        <taxon>Lactobacillales</taxon>
        <taxon>Streptococcaceae</taxon>
        <taxon>Streptococcus</taxon>
    </lineage>
</organism>
<dbReference type="InterPro" id="IPR003869">
    <property type="entry name" value="Polysac_CapD-like"/>
</dbReference>
<dbReference type="Pfam" id="PF02719">
    <property type="entry name" value="Polysacc_synt_2"/>
    <property type="match status" value="1"/>
</dbReference>
<dbReference type="PANTHER" id="PTHR43318:SF1">
    <property type="entry name" value="POLYSACCHARIDE BIOSYNTHESIS PROTEIN EPSC-RELATED"/>
    <property type="match status" value="1"/>
</dbReference>
<feature type="domain" description="Polysaccharide biosynthesis protein CapD-like" evidence="3">
    <location>
        <begin position="290"/>
        <end position="571"/>
    </location>
</feature>
<evidence type="ECO:0000313" key="4">
    <source>
        <dbReference type="EMBL" id="BAM94916.1"/>
    </source>
</evidence>
<feature type="transmembrane region" description="Helical" evidence="2">
    <location>
        <begin position="50"/>
        <end position="70"/>
    </location>
</feature>
<keyword evidence="2" id="KW-1133">Transmembrane helix</keyword>
<proteinExistence type="inferred from homology"/>
<dbReference type="AlphaFoldDB" id="M1V3T6"/>
<dbReference type="InterPro" id="IPR036291">
    <property type="entry name" value="NAD(P)-bd_dom_sf"/>
</dbReference>
<evidence type="ECO:0000256" key="2">
    <source>
        <dbReference type="SAM" id="Phobius"/>
    </source>
</evidence>
<keyword evidence="2" id="KW-0472">Membrane</keyword>
<accession>M1V3T6</accession>
<reference evidence="4" key="1">
    <citation type="journal article" date="2013" name="Appl. Environ. Microbiol.">
        <title>Genetic analysis of capsular polysaccharide synthesis gene clusters from all serotypes of Streptococcus suis: potential mechanisms for generation of capsular variation.</title>
        <authorList>
            <person name="Okura M."/>
            <person name="Takamatsu D."/>
            <person name="Maruyama F."/>
            <person name="Nozawa T."/>
            <person name="Nakagawa I."/>
            <person name="Osaki M."/>
            <person name="Sekizaki T."/>
            <person name="Gottschalk M."/>
            <person name="Kumagai Y."/>
            <person name="Hamada S."/>
        </authorList>
    </citation>
    <scope>NUCLEOTIDE SEQUENCE</scope>
    <source>
        <strain evidence="4">89-4109-1</strain>
    </source>
</reference>
<feature type="transmembrane region" description="Helical" evidence="2">
    <location>
        <begin position="110"/>
        <end position="131"/>
    </location>
</feature>
<feature type="transmembrane region" description="Helical" evidence="2">
    <location>
        <begin position="82"/>
        <end position="104"/>
    </location>
</feature>
<dbReference type="Gene3D" id="3.40.50.720">
    <property type="entry name" value="NAD(P)-binding Rossmann-like Domain"/>
    <property type="match status" value="2"/>
</dbReference>
<dbReference type="EMBL" id="AB737830">
    <property type="protein sequence ID" value="BAM94916.1"/>
    <property type="molecule type" value="Genomic_DNA"/>
</dbReference>
<evidence type="ECO:0000259" key="3">
    <source>
        <dbReference type="Pfam" id="PF02719"/>
    </source>
</evidence>
<dbReference type="CDD" id="cd05237">
    <property type="entry name" value="UDP_invert_4-6DH_SDR_e"/>
    <property type="match status" value="1"/>
</dbReference>
<gene>
    <name evidence="4" type="primary">cps26E</name>
</gene>
<sequence length="608" mass="68181">MSNELYIDRKLSRNVKRIILLAMDMILILLSMILSREFLDIIVDIPSEQFHIAVVFVQIVYVAIAIRLKVFSLITRYTGTQTYVKIGGSLLCAYVFLLLFSTFIWKNFSYRFILVAFITSFVALIVPRLIWKYMHEQSKVQQASENQPIRTLVVGAGDGGNLFINTVEEKKINIDIVGIVDQDPNKLGSFIRSYRVLGNRNDIPRLVEELNVEQVTIAIPSLSGRDREAIVAICKSVGVPVNNMPSIEDIFSGDVTVSDFQEIDIADLLGRPEVVLDQKELNLYFEGKTILVTGAGGSIGSEICRQIARFSPKRLLLLGHGENSIYLIHRELQEKYGKSIELIPVIADIQDRERIFDIMATYRPNVVYHAAAHKHVPLMEYNPHEAVKNNIFGTKNVAEAAKAANVEKFVMISTDKAVNPPNVMGATKRVAEMIVTGLNEPGKTQFAAVRFGNVLGSRGSVVPVFKEQVKKGGPVTVTDFRMTRYFMTIPEASRLVIQAGHLAKGGEIFILDMGEPVQILELARKVILLSGRKEEEIGIVESGIRPGEKLYEELLSSEERVSEQIHEKIFVGRVTNKDQDSVQAFINSLLSMDRKELKDVLIEFAKQE</sequence>
<protein>
    <submittedName>
        <fullName evidence="4">Predicted nucleoside-diphosphate sugar epimerase</fullName>
    </submittedName>
</protein>
<name>M1V3T6_STRSU</name>
<dbReference type="Pfam" id="PF13727">
    <property type="entry name" value="CoA_binding_3"/>
    <property type="match status" value="1"/>
</dbReference>
<comment type="similarity">
    <text evidence="1">Belongs to the polysaccharide synthase family.</text>
</comment>